<keyword evidence="4" id="KW-1185">Reference proteome</keyword>
<feature type="domain" description="DUF1559" evidence="2">
    <location>
        <begin position="117"/>
        <end position="428"/>
    </location>
</feature>
<dbReference type="SUPFAM" id="SSF54523">
    <property type="entry name" value="Pili subunits"/>
    <property type="match status" value="1"/>
</dbReference>
<dbReference type="InterPro" id="IPR045584">
    <property type="entry name" value="Pilin-like"/>
</dbReference>
<dbReference type="Gene3D" id="3.30.700.10">
    <property type="entry name" value="Glycoprotein, Type 4 Pilin"/>
    <property type="match status" value="1"/>
</dbReference>
<evidence type="ECO:0000313" key="4">
    <source>
        <dbReference type="Proteomes" id="UP000316213"/>
    </source>
</evidence>
<keyword evidence="1" id="KW-0812">Transmembrane</keyword>
<dbReference type="Pfam" id="PF07596">
    <property type="entry name" value="SBP_bac_10"/>
    <property type="match status" value="1"/>
</dbReference>
<organism evidence="3 4">
    <name type="scientific">Neorhodopirellula pilleata</name>
    <dbReference type="NCBI Taxonomy" id="2714738"/>
    <lineage>
        <taxon>Bacteria</taxon>
        <taxon>Pseudomonadati</taxon>
        <taxon>Planctomycetota</taxon>
        <taxon>Planctomycetia</taxon>
        <taxon>Pirellulales</taxon>
        <taxon>Pirellulaceae</taxon>
        <taxon>Neorhodopirellula</taxon>
    </lineage>
</organism>
<dbReference type="EMBL" id="SJPM01000006">
    <property type="protein sequence ID" value="TWT95670.1"/>
    <property type="molecule type" value="Genomic_DNA"/>
</dbReference>
<dbReference type="PANTHER" id="PTHR30093">
    <property type="entry name" value="GENERAL SECRETION PATHWAY PROTEIN G"/>
    <property type="match status" value="1"/>
</dbReference>
<dbReference type="InterPro" id="IPR011453">
    <property type="entry name" value="DUF1559"/>
</dbReference>
<evidence type="ECO:0000313" key="3">
    <source>
        <dbReference type="EMBL" id="TWT95670.1"/>
    </source>
</evidence>
<evidence type="ECO:0000256" key="1">
    <source>
        <dbReference type="SAM" id="Phobius"/>
    </source>
</evidence>
<protein>
    <recommendedName>
        <fullName evidence="2">DUF1559 domain-containing protein</fullName>
    </recommendedName>
</protein>
<sequence>MRCNGIFVFPVQRRAIINASIAGDRRRLVPHTNVVFVPLAWKRLLTGYLDDSAIDDGVIDACFITARMIPNLDSFSIKTMNTKPSTPTTRFAFTLIELLVVIAIIGILIGLLLPAVQAAREAARRMSCSNNFRQIGLALHNYESTYKVLPPSGRQDADFSVQARILPYIEQSGLDSQLHFDVPAFSGGWSGKVPHPSNADAFATAVATYLCPSDPGASRTIVSVSGTDYTYGCLNYMASYGSNRDQNYDFRWKTDGMFFEPHGVKFNHVLDGLSNTVMMSETVRSEGPDQTLPAGQLPRRPYPLTLNGSSGVGTALMPVQGMEATGGPWTAYVNADGNITNPDVSSFWNTFTNWRGGSSPAIRGRGMSWAFTGAINSMTNGYLSPNSPTPDIVTHWTGYFAPRSYHTGGANLLFADGSIHFLTDSTDTELHRDLHSANGREVIEGFDP</sequence>
<dbReference type="AlphaFoldDB" id="A0A5C6A8F2"/>
<dbReference type="InterPro" id="IPR027558">
    <property type="entry name" value="Pre_pil_HX9DG_C"/>
</dbReference>
<name>A0A5C6A8F2_9BACT</name>
<dbReference type="NCBIfam" id="TIGR04294">
    <property type="entry name" value="pre_pil_HX9DG"/>
    <property type="match status" value="1"/>
</dbReference>
<dbReference type="Pfam" id="PF07963">
    <property type="entry name" value="N_methyl"/>
    <property type="match status" value="1"/>
</dbReference>
<gene>
    <name evidence="3" type="ORF">Pla100_33110</name>
</gene>
<comment type="caution">
    <text evidence="3">The sequence shown here is derived from an EMBL/GenBank/DDBJ whole genome shotgun (WGS) entry which is preliminary data.</text>
</comment>
<proteinExistence type="predicted"/>
<reference evidence="3 4" key="1">
    <citation type="submission" date="2019-02" db="EMBL/GenBank/DDBJ databases">
        <title>Deep-cultivation of Planctomycetes and their phenomic and genomic characterization uncovers novel biology.</title>
        <authorList>
            <person name="Wiegand S."/>
            <person name="Jogler M."/>
            <person name="Boedeker C."/>
            <person name="Pinto D."/>
            <person name="Vollmers J."/>
            <person name="Rivas-Marin E."/>
            <person name="Kohn T."/>
            <person name="Peeters S.H."/>
            <person name="Heuer A."/>
            <person name="Rast P."/>
            <person name="Oberbeckmann S."/>
            <person name="Bunk B."/>
            <person name="Jeske O."/>
            <person name="Meyerdierks A."/>
            <person name="Storesund J.E."/>
            <person name="Kallscheuer N."/>
            <person name="Luecker S."/>
            <person name="Lage O.M."/>
            <person name="Pohl T."/>
            <person name="Merkel B.J."/>
            <person name="Hornburger P."/>
            <person name="Mueller R.-W."/>
            <person name="Bruemmer F."/>
            <person name="Labrenz M."/>
            <person name="Spormann A.M."/>
            <person name="Op Den Camp H."/>
            <person name="Overmann J."/>
            <person name="Amann R."/>
            <person name="Jetten M.S.M."/>
            <person name="Mascher T."/>
            <person name="Medema M.H."/>
            <person name="Devos D.P."/>
            <person name="Kaster A.-K."/>
            <person name="Ovreas L."/>
            <person name="Rohde M."/>
            <person name="Galperin M.Y."/>
            <person name="Jogler C."/>
        </authorList>
    </citation>
    <scope>NUCLEOTIDE SEQUENCE [LARGE SCALE GENOMIC DNA]</scope>
    <source>
        <strain evidence="3 4">Pla100</strain>
    </source>
</reference>
<dbReference type="Proteomes" id="UP000316213">
    <property type="component" value="Unassembled WGS sequence"/>
</dbReference>
<keyword evidence="1" id="KW-0472">Membrane</keyword>
<dbReference type="PANTHER" id="PTHR30093:SF2">
    <property type="entry name" value="TYPE II SECRETION SYSTEM PROTEIN H"/>
    <property type="match status" value="1"/>
</dbReference>
<dbReference type="NCBIfam" id="TIGR02532">
    <property type="entry name" value="IV_pilin_GFxxxE"/>
    <property type="match status" value="1"/>
</dbReference>
<keyword evidence="1" id="KW-1133">Transmembrane helix</keyword>
<feature type="transmembrane region" description="Helical" evidence="1">
    <location>
        <begin position="91"/>
        <end position="116"/>
    </location>
</feature>
<evidence type="ECO:0000259" key="2">
    <source>
        <dbReference type="Pfam" id="PF07596"/>
    </source>
</evidence>
<dbReference type="InterPro" id="IPR012902">
    <property type="entry name" value="N_methyl_site"/>
</dbReference>
<accession>A0A5C6A8F2</accession>